<dbReference type="PROSITE" id="PS50297">
    <property type="entry name" value="ANK_REP_REGION"/>
    <property type="match status" value="3"/>
</dbReference>
<keyword evidence="2" id="KW-1133">Transmembrane helix</keyword>
<evidence type="ECO:0000256" key="2">
    <source>
        <dbReference type="SAM" id="Phobius"/>
    </source>
</evidence>
<feature type="transmembrane region" description="Helical" evidence="2">
    <location>
        <begin position="325"/>
        <end position="349"/>
    </location>
</feature>
<dbReference type="EMBL" id="JBBPBM010000088">
    <property type="protein sequence ID" value="KAK8510279.1"/>
    <property type="molecule type" value="Genomic_DNA"/>
</dbReference>
<sequence>MDEGLRTAARKGNVSDLYTLIQRNGNVLRHLDAVEFIDTPLHIAAEQGCMRFAMEMINLKPSFARKLNQQGLSPIHLAVEKGHKEMVLRLLEIDNDLARVKGRNGETPLHYISKVGNRDGLLDKFLEACPECIRDVTIQNRTALHIAVENKRLDVLRILIETLKKKDYYHKVVNRKDEDGNTALHLAASNNQLQMLKLLLNCKADKHATNQDGLTALDVAQRHNNRECIDILHGCFIPVLSNLKSKSEKQINKYATEASSSIFHDMDDISSDDRNALLVILALLLTATYQAALSPPGGVWQGDNTSKSNGSYDEAVIGTSVLNEILFFIFYLPTYVVFIVTFFLTLALLKPFPHGFRTALQVLLAVFAICFDLSVKYIAPSVLAHRVMTVFSVMVFISTVFMFRAYPMSKLSVGIFACWFSPAFLLLTFSVGDIVLENIIQGCWLFLFLHDEFREGTIILVIYSLSTTMTVILWAGVLNFTNWIAFGCWLFLSLCKFCINRFLIHRERLSLY</sequence>
<proteinExistence type="predicted"/>
<feature type="transmembrane region" description="Helical" evidence="2">
    <location>
        <begin position="457"/>
        <end position="477"/>
    </location>
</feature>
<name>A0ABR2BTM8_9ROSI</name>
<keyword evidence="5" id="KW-1185">Reference proteome</keyword>
<gene>
    <name evidence="4" type="ORF">V6N12_008152</name>
</gene>
<dbReference type="PANTHER" id="PTHR24128:SF46">
    <property type="entry name" value="ALPHA-LATROTOXIN-LHE1A-LIKE ISOFORM X1"/>
    <property type="match status" value="1"/>
</dbReference>
<dbReference type="PANTHER" id="PTHR24128">
    <property type="entry name" value="HOMEOBOX PROTEIN WARIAI"/>
    <property type="match status" value="1"/>
</dbReference>
<feature type="repeat" description="ANK" evidence="1">
    <location>
        <begin position="70"/>
        <end position="102"/>
    </location>
</feature>
<dbReference type="InterPro" id="IPR026961">
    <property type="entry name" value="PGG_dom"/>
</dbReference>
<accession>A0ABR2BTM8</accession>
<feature type="domain" description="PGG" evidence="3">
    <location>
        <begin position="272"/>
        <end position="374"/>
    </location>
</feature>
<keyword evidence="2" id="KW-0812">Transmembrane</keyword>
<feature type="repeat" description="ANK" evidence="1">
    <location>
        <begin position="139"/>
        <end position="161"/>
    </location>
</feature>
<feature type="transmembrane region" description="Helical" evidence="2">
    <location>
        <begin position="355"/>
        <end position="375"/>
    </location>
</feature>
<dbReference type="Gene3D" id="1.25.40.20">
    <property type="entry name" value="Ankyrin repeat-containing domain"/>
    <property type="match status" value="2"/>
</dbReference>
<protein>
    <recommendedName>
        <fullName evidence="3">PGG domain-containing protein</fullName>
    </recommendedName>
</protein>
<keyword evidence="1" id="KW-0040">ANK repeat</keyword>
<dbReference type="InterPro" id="IPR036770">
    <property type="entry name" value="Ankyrin_rpt-contain_sf"/>
</dbReference>
<organism evidence="4 5">
    <name type="scientific">Hibiscus sabdariffa</name>
    <name type="common">roselle</name>
    <dbReference type="NCBI Taxonomy" id="183260"/>
    <lineage>
        <taxon>Eukaryota</taxon>
        <taxon>Viridiplantae</taxon>
        <taxon>Streptophyta</taxon>
        <taxon>Embryophyta</taxon>
        <taxon>Tracheophyta</taxon>
        <taxon>Spermatophyta</taxon>
        <taxon>Magnoliopsida</taxon>
        <taxon>eudicotyledons</taxon>
        <taxon>Gunneridae</taxon>
        <taxon>Pentapetalae</taxon>
        <taxon>rosids</taxon>
        <taxon>malvids</taxon>
        <taxon>Malvales</taxon>
        <taxon>Malvaceae</taxon>
        <taxon>Malvoideae</taxon>
        <taxon>Hibiscus</taxon>
    </lineage>
</organism>
<keyword evidence="2" id="KW-0472">Membrane</keyword>
<feature type="repeat" description="ANK" evidence="1">
    <location>
        <begin position="179"/>
        <end position="211"/>
    </location>
</feature>
<dbReference type="InterPro" id="IPR002110">
    <property type="entry name" value="Ankyrin_rpt"/>
</dbReference>
<dbReference type="Pfam" id="PF13962">
    <property type="entry name" value="PGG"/>
    <property type="match status" value="1"/>
</dbReference>
<feature type="transmembrane region" description="Helical" evidence="2">
    <location>
        <begin position="387"/>
        <end position="406"/>
    </location>
</feature>
<dbReference type="Proteomes" id="UP001472677">
    <property type="component" value="Unassembled WGS sequence"/>
</dbReference>
<feature type="transmembrane region" description="Helical" evidence="2">
    <location>
        <begin position="483"/>
        <end position="504"/>
    </location>
</feature>
<feature type="transmembrane region" description="Helical" evidence="2">
    <location>
        <begin position="412"/>
        <end position="436"/>
    </location>
</feature>
<dbReference type="SMART" id="SM00248">
    <property type="entry name" value="ANK"/>
    <property type="match status" value="6"/>
</dbReference>
<dbReference type="PROSITE" id="PS50088">
    <property type="entry name" value="ANK_REPEAT"/>
    <property type="match status" value="3"/>
</dbReference>
<evidence type="ECO:0000313" key="5">
    <source>
        <dbReference type="Proteomes" id="UP001472677"/>
    </source>
</evidence>
<reference evidence="4 5" key="1">
    <citation type="journal article" date="2024" name="G3 (Bethesda)">
        <title>Genome assembly of Hibiscus sabdariffa L. provides insights into metabolisms of medicinal natural products.</title>
        <authorList>
            <person name="Kim T."/>
        </authorList>
    </citation>
    <scope>NUCLEOTIDE SEQUENCE [LARGE SCALE GENOMIC DNA]</scope>
    <source>
        <strain evidence="4">TK-2024</strain>
        <tissue evidence="4">Old leaves</tissue>
    </source>
</reference>
<evidence type="ECO:0000259" key="3">
    <source>
        <dbReference type="Pfam" id="PF13962"/>
    </source>
</evidence>
<dbReference type="SUPFAM" id="SSF48403">
    <property type="entry name" value="Ankyrin repeat"/>
    <property type="match status" value="1"/>
</dbReference>
<dbReference type="Pfam" id="PF12796">
    <property type="entry name" value="Ank_2"/>
    <property type="match status" value="1"/>
</dbReference>
<dbReference type="Pfam" id="PF13637">
    <property type="entry name" value="Ank_4"/>
    <property type="match status" value="1"/>
</dbReference>
<evidence type="ECO:0000256" key="1">
    <source>
        <dbReference type="PROSITE-ProRule" id="PRU00023"/>
    </source>
</evidence>
<evidence type="ECO:0000313" key="4">
    <source>
        <dbReference type="EMBL" id="KAK8510279.1"/>
    </source>
</evidence>
<comment type="caution">
    <text evidence="4">The sequence shown here is derived from an EMBL/GenBank/DDBJ whole genome shotgun (WGS) entry which is preliminary data.</text>
</comment>